<evidence type="ECO:0000256" key="2">
    <source>
        <dbReference type="ARBA" id="ARBA00022801"/>
    </source>
</evidence>
<evidence type="ECO:0000259" key="4">
    <source>
        <dbReference type="PROSITE" id="PS51462"/>
    </source>
</evidence>
<dbReference type="PROSITE" id="PS00893">
    <property type="entry name" value="NUDIX_BOX"/>
    <property type="match status" value="1"/>
</dbReference>
<sequence>MRIVCVSTPGGAELFASRLGHGEDPRLAVWQHGLSLARPIAAFRDGEDIVLTVQGAPHSHGVLRTRRPRGLDPDAEVRPGEVPQVRQRIAAYSIVASRRGLLATQFSDQTHVPGQWGLPGGGVDAGEEPTETIVREAMEETGQRIEPVELVDVQSDHWIGRAPNGVLEDFHAIRLVYRADCPDPTDPVVHDVGGTTAGACWVPWSELRRTRWTSGTRSLLDRHL</sequence>
<evidence type="ECO:0000313" key="6">
    <source>
        <dbReference type="Proteomes" id="UP001442841"/>
    </source>
</evidence>
<keyword evidence="2 3" id="KW-0378">Hydrolase</keyword>
<dbReference type="RefSeq" id="WP_425310042.1">
    <property type="nucleotide sequence ID" value="NZ_CP154795.1"/>
</dbReference>
<dbReference type="CDD" id="cd02883">
    <property type="entry name" value="NUDIX_Hydrolase"/>
    <property type="match status" value="1"/>
</dbReference>
<feature type="domain" description="Nudix hydrolase" evidence="4">
    <location>
        <begin position="86"/>
        <end position="224"/>
    </location>
</feature>
<dbReference type="InterPro" id="IPR000086">
    <property type="entry name" value="NUDIX_hydrolase_dom"/>
</dbReference>
<reference evidence="5 6" key="1">
    <citation type="submission" date="2024-04" db="EMBL/GenBank/DDBJ databases">
        <title>Isolation of an actinomycete strain from pig manure.</title>
        <authorList>
            <person name="Gong T."/>
            <person name="Yu Z."/>
            <person name="An M."/>
            <person name="Wei C."/>
            <person name="Yang W."/>
            <person name="Liu L."/>
        </authorList>
    </citation>
    <scope>NUCLEOTIDE SEQUENCE [LARGE SCALE GENOMIC DNA]</scope>
    <source>
        <strain evidence="5 6">ZF39</strain>
    </source>
</reference>
<protein>
    <submittedName>
        <fullName evidence="5">NUDIX domain-containing protein</fullName>
    </submittedName>
</protein>
<dbReference type="InterPro" id="IPR020476">
    <property type="entry name" value="Nudix_hydrolase"/>
</dbReference>
<dbReference type="EMBL" id="CP154795">
    <property type="protein sequence ID" value="XAN08585.1"/>
    <property type="molecule type" value="Genomic_DNA"/>
</dbReference>
<dbReference type="PRINTS" id="PR00502">
    <property type="entry name" value="NUDIXFAMILY"/>
</dbReference>
<organism evidence="5 6">
    <name type="scientific">Ammonicoccus fulvus</name>
    <dbReference type="NCBI Taxonomy" id="3138240"/>
    <lineage>
        <taxon>Bacteria</taxon>
        <taxon>Bacillati</taxon>
        <taxon>Actinomycetota</taxon>
        <taxon>Actinomycetes</taxon>
        <taxon>Propionibacteriales</taxon>
        <taxon>Propionibacteriaceae</taxon>
        <taxon>Ammonicoccus</taxon>
    </lineage>
</organism>
<keyword evidence="6" id="KW-1185">Reference proteome</keyword>
<evidence type="ECO:0000256" key="1">
    <source>
        <dbReference type="ARBA" id="ARBA00005582"/>
    </source>
</evidence>
<comment type="similarity">
    <text evidence="1 3">Belongs to the Nudix hydrolase family.</text>
</comment>
<evidence type="ECO:0000313" key="5">
    <source>
        <dbReference type="EMBL" id="XAN08585.1"/>
    </source>
</evidence>
<dbReference type="InterPro" id="IPR020084">
    <property type="entry name" value="NUDIX_hydrolase_CS"/>
</dbReference>
<gene>
    <name evidence="5" type="ORF">AADG42_15150</name>
</gene>
<evidence type="ECO:0000256" key="3">
    <source>
        <dbReference type="RuleBase" id="RU003476"/>
    </source>
</evidence>
<dbReference type="Proteomes" id="UP001442841">
    <property type="component" value="Chromosome"/>
</dbReference>
<name>A0ABZ3FTT5_9ACTN</name>
<dbReference type="PANTHER" id="PTHR43736">
    <property type="entry name" value="ADP-RIBOSE PYROPHOSPHATASE"/>
    <property type="match status" value="1"/>
</dbReference>
<dbReference type="InterPro" id="IPR015797">
    <property type="entry name" value="NUDIX_hydrolase-like_dom_sf"/>
</dbReference>
<dbReference type="PANTHER" id="PTHR43736:SF1">
    <property type="entry name" value="DIHYDRONEOPTERIN TRIPHOSPHATE DIPHOSPHATASE"/>
    <property type="match status" value="1"/>
</dbReference>
<proteinExistence type="inferred from homology"/>
<dbReference type="Gene3D" id="3.90.79.10">
    <property type="entry name" value="Nucleoside Triphosphate Pyrophosphohydrolase"/>
    <property type="match status" value="1"/>
</dbReference>
<dbReference type="PROSITE" id="PS51462">
    <property type="entry name" value="NUDIX"/>
    <property type="match status" value="1"/>
</dbReference>
<dbReference type="Pfam" id="PF00293">
    <property type="entry name" value="NUDIX"/>
    <property type="match status" value="1"/>
</dbReference>
<accession>A0ABZ3FTT5</accession>
<dbReference type="SUPFAM" id="SSF55811">
    <property type="entry name" value="Nudix"/>
    <property type="match status" value="1"/>
</dbReference>